<dbReference type="PANTHER" id="PTHR35535:SF1">
    <property type="entry name" value="HEAT SHOCK PROTEIN HSLJ"/>
    <property type="match status" value="1"/>
</dbReference>
<evidence type="ECO:0000313" key="3">
    <source>
        <dbReference type="EMBL" id="SDX15204.1"/>
    </source>
</evidence>
<gene>
    <name evidence="3" type="ORF">SAMN04487960_106276</name>
</gene>
<keyword evidence="3" id="KW-0346">Stress response</keyword>
<organism evidence="3 4">
    <name type="scientific">Marinobacter mobilis</name>
    <dbReference type="NCBI Taxonomy" id="488533"/>
    <lineage>
        <taxon>Bacteria</taxon>
        <taxon>Pseudomonadati</taxon>
        <taxon>Pseudomonadota</taxon>
        <taxon>Gammaproteobacteria</taxon>
        <taxon>Pseudomonadales</taxon>
        <taxon>Marinobacteraceae</taxon>
        <taxon>Marinobacter</taxon>
    </lineage>
</organism>
<evidence type="ECO:0000256" key="1">
    <source>
        <dbReference type="SAM" id="SignalP"/>
    </source>
</evidence>
<proteinExistence type="predicted"/>
<dbReference type="EMBL" id="FNNE01000006">
    <property type="protein sequence ID" value="SDX15204.1"/>
    <property type="molecule type" value="Genomic_DNA"/>
</dbReference>
<dbReference type="InterPro" id="IPR038670">
    <property type="entry name" value="HslJ-like_sf"/>
</dbReference>
<dbReference type="Gene3D" id="2.40.128.270">
    <property type="match status" value="1"/>
</dbReference>
<dbReference type="InterPro" id="IPR005184">
    <property type="entry name" value="DUF306_Meta_HslJ"/>
</dbReference>
<feature type="chain" id="PRO_5011592726" evidence="1">
    <location>
        <begin position="27"/>
        <end position="154"/>
    </location>
</feature>
<sequence>MKNSTLVGLSLLVAAYVSLMAGCAMSTPDSADVNAAGNQSLMQLHDIWVLETLDREALELVSERQRPRMELNHREMTMSGFDGCNNLRGAIRHLDAEAIEFGPIIATRKACPDMTLSDRFQLNLTQVRGYTRQNLKLYLLDQNGNEILSFQKTD</sequence>
<dbReference type="Pfam" id="PF03724">
    <property type="entry name" value="META"/>
    <property type="match status" value="1"/>
</dbReference>
<dbReference type="AlphaFoldDB" id="A0A1H2ZEH6"/>
<evidence type="ECO:0000313" key="4">
    <source>
        <dbReference type="Proteomes" id="UP000199675"/>
    </source>
</evidence>
<accession>A0A1H2ZEH6</accession>
<dbReference type="PROSITE" id="PS51257">
    <property type="entry name" value="PROKAR_LIPOPROTEIN"/>
    <property type="match status" value="1"/>
</dbReference>
<dbReference type="Proteomes" id="UP000199675">
    <property type="component" value="Unassembled WGS sequence"/>
</dbReference>
<dbReference type="RefSeq" id="WP_091814044.1">
    <property type="nucleotide sequence ID" value="NZ_FNNE01000006.1"/>
</dbReference>
<reference evidence="3 4" key="1">
    <citation type="submission" date="2016-10" db="EMBL/GenBank/DDBJ databases">
        <authorList>
            <person name="de Groot N.N."/>
        </authorList>
    </citation>
    <scope>NUCLEOTIDE SEQUENCE [LARGE SCALE GENOMIC DNA]</scope>
    <source>
        <strain evidence="3 4">CGMCC 1.7059</strain>
    </source>
</reference>
<name>A0A1H2ZEH6_9GAMM</name>
<dbReference type="PANTHER" id="PTHR35535">
    <property type="entry name" value="HEAT SHOCK PROTEIN HSLJ"/>
    <property type="match status" value="1"/>
</dbReference>
<dbReference type="STRING" id="488533.SAMN04487960_106276"/>
<keyword evidence="4" id="KW-1185">Reference proteome</keyword>
<keyword evidence="1" id="KW-0732">Signal</keyword>
<dbReference type="OrthoDB" id="7871744at2"/>
<feature type="signal peptide" evidence="1">
    <location>
        <begin position="1"/>
        <end position="26"/>
    </location>
</feature>
<feature type="domain" description="DUF306" evidence="2">
    <location>
        <begin position="46"/>
        <end position="151"/>
    </location>
</feature>
<dbReference type="InterPro" id="IPR053147">
    <property type="entry name" value="Hsp_HslJ-like"/>
</dbReference>
<evidence type="ECO:0000259" key="2">
    <source>
        <dbReference type="Pfam" id="PF03724"/>
    </source>
</evidence>
<protein>
    <submittedName>
        <fullName evidence="3">Heat shock protein HslJ</fullName>
    </submittedName>
</protein>